<dbReference type="Proteomes" id="UP001204953">
    <property type="component" value="Unassembled WGS sequence"/>
</dbReference>
<keyword evidence="4" id="KW-1015">Disulfide bond</keyword>
<keyword evidence="9" id="KW-1185">Reference proteome</keyword>
<dbReference type="InterPro" id="IPR036249">
    <property type="entry name" value="Thioredoxin-like_sf"/>
</dbReference>
<dbReference type="Gene3D" id="3.40.30.10">
    <property type="entry name" value="Glutaredoxin"/>
    <property type="match status" value="1"/>
</dbReference>
<keyword evidence="2 6" id="KW-0732">Signal</keyword>
<evidence type="ECO:0000256" key="5">
    <source>
        <dbReference type="ARBA" id="ARBA00023284"/>
    </source>
</evidence>
<dbReference type="GO" id="GO:0016491">
    <property type="term" value="F:oxidoreductase activity"/>
    <property type="evidence" value="ECO:0007669"/>
    <property type="project" value="UniProtKB-KW"/>
</dbReference>
<dbReference type="PANTHER" id="PTHR13887">
    <property type="entry name" value="GLUTATHIONE S-TRANSFERASE KAPPA"/>
    <property type="match status" value="1"/>
</dbReference>
<comment type="caution">
    <text evidence="8">The sequence shown here is derived from an EMBL/GenBank/DDBJ whole genome shotgun (WGS) entry which is preliminary data.</text>
</comment>
<evidence type="ECO:0000313" key="9">
    <source>
        <dbReference type="Proteomes" id="UP001204953"/>
    </source>
</evidence>
<gene>
    <name evidence="8" type="ORF">NJ959_12695</name>
</gene>
<dbReference type="PROSITE" id="PS51352">
    <property type="entry name" value="THIOREDOXIN_2"/>
    <property type="match status" value="1"/>
</dbReference>
<name>A0AAE3KMK0_9CYAN</name>
<evidence type="ECO:0000259" key="7">
    <source>
        <dbReference type="PROSITE" id="PS51352"/>
    </source>
</evidence>
<dbReference type="InterPro" id="IPR012336">
    <property type="entry name" value="Thioredoxin-like_fold"/>
</dbReference>
<evidence type="ECO:0000256" key="3">
    <source>
        <dbReference type="ARBA" id="ARBA00023002"/>
    </source>
</evidence>
<evidence type="ECO:0000256" key="2">
    <source>
        <dbReference type="ARBA" id="ARBA00022729"/>
    </source>
</evidence>
<dbReference type="InterPro" id="IPR013766">
    <property type="entry name" value="Thioredoxin_domain"/>
</dbReference>
<reference evidence="8" key="1">
    <citation type="submission" date="2022-06" db="EMBL/GenBank/DDBJ databases">
        <title>New cyanobacteria of genus Symplocastrum in benthos of Lake Baikal.</title>
        <authorList>
            <person name="Sorokovikova E."/>
            <person name="Tikhonova I."/>
            <person name="Krasnopeev A."/>
            <person name="Evseev P."/>
            <person name="Gladkikh A."/>
            <person name="Belykh O."/>
        </authorList>
    </citation>
    <scope>NUCLEOTIDE SEQUENCE</scope>
    <source>
        <strain evidence="8">BBK-W-15</strain>
    </source>
</reference>
<keyword evidence="5" id="KW-0676">Redox-active center</keyword>
<evidence type="ECO:0000313" key="8">
    <source>
        <dbReference type="EMBL" id="MCP2729314.1"/>
    </source>
</evidence>
<accession>A0AAE3KMK0</accession>
<proteinExistence type="inferred from homology"/>
<organism evidence="8 9">
    <name type="scientific">Limnofasciculus baicalensis BBK-W-15</name>
    <dbReference type="NCBI Taxonomy" id="2699891"/>
    <lineage>
        <taxon>Bacteria</taxon>
        <taxon>Bacillati</taxon>
        <taxon>Cyanobacteriota</taxon>
        <taxon>Cyanophyceae</taxon>
        <taxon>Coleofasciculales</taxon>
        <taxon>Coleofasciculaceae</taxon>
        <taxon>Limnofasciculus</taxon>
        <taxon>Limnofasciculus baicalensis</taxon>
    </lineage>
</organism>
<dbReference type="SUPFAM" id="SSF52833">
    <property type="entry name" value="Thioredoxin-like"/>
    <property type="match status" value="1"/>
</dbReference>
<dbReference type="EMBL" id="JAMZMM010000106">
    <property type="protein sequence ID" value="MCP2729314.1"/>
    <property type="molecule type" value="Genomic_DNA"/>
</dbReference>
<dbReference type="PANTHER" id="PTHR13887:SF14">
    <property type="entry name" value="DISULFIDE BOND FORMATION PROTEIN D"/>
    <property type="match status" value="1"/>
</dbReference>
<feature type="domain" description="Thioredoxin" evidence="7">
    <location>
        <begin position="21"/>
        <end position="252"/>
    </location>
</feature>
<feature type="chain" id="PRO_5042153457" evidence="6">
    <location>
        <begin position="32"/>
        <end position="252"/>
    </location>
</feature>
<feature type="signal peptide" evidence="6">
    <location>
        <begin position="1"/>
        <end position="31"/>
    </location>
</feature>
<keyword evidence="3" id="KW-0560">Oxidoreductase</keyword>
<dbReference type="AlphaFoldDB" id="A0AAE3KMK0"/>
<evidence type="ECO:0000256" key="1">
    <source>
        <dbReference type="ARBA" id="ARBA00005791"/>
    </source>
</evidence>
<evidence type="ECO:0000256" key="4">
    <source>
        <dbReference type="ARBA" id="ARBA00023157"/>
    </source>
</evidence>
<protein>
    <submittedName>
        <fullName evidence="8">Thioredoxin domain-containing protein</fullName>
    </submittedName>
</protein>
<dbReference type="Pfam" id="PF13462">
    <property type="entry name" value="Thioredoxin_4"/>
    <property type="match status" value="1"/>
</dbReference>
<dbReference type="RefSeq" id="WP_254012101.1">
    <property type="nucleotide sequence ID" value="NZ_JAMZMM010000106.1"/>
</dbReference>
<sequence length="252" mass="28144">MILAICKKLFAQIALLLLCITLLSWSLPAQAANKIDSELESQVLQIIRQHPEVLIESVQAYQEQQQQKIEQGRKLVLDAVKTHPQAVIGDSPTIGAEQAKILLVEFSDFQCPYCAEAHKTLKQFMAKHQDEVKLVYKHFPLTDIHPEAVVAAKAAWAAFEQGKFWPYQDALFSNQQKLGEEFYVATAQGLNLNVEQFNRDRNSPAANVAIQQDMALGASLGIYGTPFFVMNDELFTGAVKLSDMEAILAKVR</sequence>
<comment type="similarity">
    <text evidence="1">Belongs to the thioredoxin family. DsbA subfamily.</text>
</comment>
<evidence type="ECO:0000256" key="6">
    <source>
        <dbReference type="SAM" id="SignalP"/>
    </source>
</evidence>